<feature type="transmembrane region" description="Helical" evidence="1">
    <location>
        <begin position="51"/>
        <end position="68"/>
    </location>
</feature>
<dbReference type="PATRIC" id="fig|1265738.3.peg.4181"/>
<proteinExistence type="predicted"/>
<evidence type="ECO:0000256" key="1">
    <source>
        <dbReference type="SAM" id="Phobius"/>
    </source>
</evidence>
<organism evidence="2 3">
    <name type="scientific">Rhodopirellula maiorica SM1</name>
    <dbReference type="NCBI Taxonomy" id="1265738"/>
    <lineage>
        <taxon>Bacteria</taxon>
        <taxon>Pseudomonadati</taxon>
        <taxon>Planctomycetota</taxon>
        <taxon>Planctomycetia</taxon>
        <taxon>Pirellulales</taxon>
        <taxon>Pirellulaceae</taxon>
        <taxon>Novipirellula</taxon>
    </lineage>
</organism>
<keyword evidence="1" id="KW-0472">Membrane</keyword>
<protein>
    <submittedName>
        <fullName evidence="2">SSS sodium solute transporter superfamily</fullName>
    </submittedName>
</protein>
<dbReference type="AlphaFoldDB" id="M5RU25"/>
<accession>M5RU25</accession>
<keyword evidence="1" id="KW-1133">Transmembrane helix</keyword>
<reference evidence="2 3" key="1">
    <citation type="journal article" date="2013" name="Mar. Genomics">
        <title>Expression of sulfatases in Rhodopirellula baltica and the diversity of sulfatases in the genus Rhodopirellula.</title>
        <authorList>
            <person name="Wegner C.E."/>
            <person name="Richter-Heitmann T."/>
            <person name="Klindworth A."/>
            <person name="Klockow C."/>
            <person name="Richter M."/>
            <person name="Achstetter T."/>
            <person name="Glockner F.O."/>
            <person name="Harder J."/>
        </authorList>
    </citation>
    <scope>NUCLEOTIDE SEQUENCE [LARGE SCALE GENOMIC DNA]</scope>
    <source>
        <strain evidence="2 3">SM1</strain>
    </source>
</reference>
<sequence>MVIGLFMGVLGGLFILGALSHRANATGALTGAVFGGGMMFYLWKFTAINGYLYTASGIGTCVVVGYIASRLSSSNHSQVEGLTIDAMEPVARQETAP</sequence>
<evidence type="ECO:0000313" key="3">
    <source>
        <dbReference type="Proteomes" id="UP000011991"/>
    </source>
</evidence>
<dbReference type="Gene3D" id="1.20.1730.10">
    <property type="entry name" value="Sodium/glucose cotransporter"/>
    <property type="match status" value="1"/>
</dbReference>
<dbReference type="Proteomes" id="UP000011991">
    <property type="component" value="Unassembled WGS sequence"/>
</dbReference>
<evidence type="ECO:0000313" key="2">
    <source>
        <dbReference type="EMBL" id="EMI18887.1"/>
    </source>
</evidence>
<keyword evidence="1" id="KW-0812">Transmembrane</keyword>
<keyword evidence="3" id="KW-1185">Reference proteome</keyword>
<dbReference type="EMBL" id="ANOG01000599">
    <property type="protein sequence ID" value="EMI18887.1"/>
    <property type="molecule type" value="Genomic_DNA"/>
</dbReference>
<comment type="caution">
    <text evidence="2">The sequence shown here is derived from an EMBL/GenBank/DDBJ whole genome shotgun (WGS) entry which is preliminary data.</text>
</comment>
<name>M5RU25_9BACT</name>
<dbReference type="InterPro" id="IPR038377">
    <property type="entry name" value="Na/Glc_symporter_sf"/>
</dbReference>
<gene>
    <name evidence="2" type="ORF">RMSM_04177</name>
</gene>